<sequence length="373" mass="40120">MGACGIAPGSAMTTVTSGIDDSRQELRIGRVGEAPAATRPDYCPAGPALGSDSVVRPVTVQYKQFRSVDPQTARRFFAGAYQPGWQISGLASHCAVSHRRSDAGSMTVDEVMIRGRATLEIPATDTIVVVQPRAGSLSVAGGPVATADFPILIAHGMPCGLNCNGARFDVVTVEADVLHKVAADWHTSLAQRTQFVNWRPRSLAAVQAWHRALDYVVATLAAADTAQQPLITAGMASLLAGALLECYPSNLTRNDPASDLALPESLKEAVSFIHRHTTEDIGINDVAAAVHLTPRAIQYLFRRQLDTTPTEYMRRVRLGRAHQDLVAATTATSTVTEIAQRWGFAHTGRFAVLYRQTYGESPHTTLRQQVSPS</sequence>
<evidence type="ECO:0000313" key="5">
    <source>
        <dbReference type="EMBL" id="BBY41463.1"/>
    </source>
</evidence>
<dbReference type="PANTHER" id="PTHR46796:SF12">
    <property type="entry name" value="HTH-TYPE DNA-BINDING TRANSCRIPTIONAL ACTIVATOR EUTR"/>
    <property type="match status" value="1"/>
</dbReference>
<evidence type="ECO:0000256" key="1">
    <source>
        <dbReference type="ARBA" id="ARBA00023015"/>
    </source>
</evidence>
<dbReference type="Gene3D" id="1.10.10.60">
    <property type="entry name" value="Homeodomain-like"/>
    <property type="match status" value="1"/>
</dbReference>
<keyword evidence="3" id="KW-0804">Transcription</keyword>
<organism evidence="5 6">
    <name type="scientific">Mycobacterium mantenii</name>
    <dbReference type="NCBI Taxonomy" id="560555"/>
    <lineage>
        <taxon>Bacteria</taxon>
        <taxon>Bacillati</taxon>
        <taxon>Actinomycetota</taxon>
        <taxon>Actinomycetes</taxon>
        <taxon>Mycobacteriales</taxon>
        <taxon>Mycobacteriaceae</taxon>
        <taxon>Mycobacterium</taxon>
        <taxon>Mycobacterium avium complex (MAC)</taxon>
    </lineage>
</organism>
<dbReference type="Pfam" id="PF12833">
    <property type="entry name" value="HTH_18"/>
    <property type="match status" value="1"/>
</dbReference>
<evidence type="ECO:0000259" key="4">
    <source>
        <dbReference type="PROSITE" id="PS01124"/>
    </source>
</evidence>
<evidence type="ECO:0000256" key="3">
    <source>
        <dbReference type="ARBA" id="ARBA00023163"/>
    </source>
</evidence>
<evidence type="ECO:0000256" key="2">
    <source>
        <dbReference type="ARBA" id="ARBA00023125"/>
    </source>
</evidence>
<name>A0ABM7K0U1_MYCNT</name>
<protein>
    <recommendedName>
        <fullName evidence="4">HTH araC/xylS-type domain-containing protein</fullName>
    </recommendedName>
</protein>
<dbReference type="InterPro" id="IPR018060">
    <property type="entry name" value="HTH_AraC"/>
</dbReference>
<dbReference type="InterPro" id="IPR009057">
    <property type="entry name" value="Homeodomain-like_sf"/>
</dbReference>
<evidence type="ECO:0000313" key="6">
    <source>
        <dbReference type="Proteomes" id="UP000465812"/>
    </source>
</evidence>
<gene>
    <name evidence="5" type="ORF">MMAN_55970</name>
</gene>
<dbReference type="InterPro" id="IPR018062">
    <property type="entry name" value="HTH_AraC-typ_CS"/>
</dbReference>
<dbReference type="SMART" id="SM00342">
    <property type="entry name" value="HTH_ARAC"/>
    <property type="match status" value="1"/>
</dbReference>
<dbReference type="Proteomes" id="UP000465812">
    <property type="component" value="Chromosome"/>
</dbReference>
<proteinExistence type="predicted"/>
<keyword evidence="2" id="KW-0238">DNA-binding</keyword>
<keyword evidence="1" id="KW-0805">Transcription regulation</keyword>
<dbReference type="PROSITE" id="PS00041">
    <property type="entry name" value="HTH_ARAC_FAMILY_1"/>
    <property type="match status" value="1"/>
</dbReference>
<dbReference type="EMBL" id="AP022590">
    <property type="protein sequence ID" value="BBY41463.1"/>
    <property type="molecule type" value="Genomic_DNA"/>
</dbReference>
<feature type="domain" description="HTH araC/xylS-type" evidence="4">
    <location>
        <begin position="267"/>
        <end position="368"/>
    </location>
</feature>
<dbReference type="PANTHER" id="PTHR46796">
    <property type="entry name" value="HTH-TYPE TRANSCRIPTIONAL ACTIVATOR RHAS-RELATED"/>
    <property type="match status" value="1"/>
</dbReference>
<keyword evidence="6" id="KW-1185">Reference proteome</keyword>
<dbReference type="SUPFAM" id="SSF46689">
    <property type="entry name" value="Homeodomain-like"/>
    <property type="match status" value="2"/>
</dbReference>
<accession>A0ABM7K0U1</accession>
<reference evidence="5 6" key="1">
    <citation type="journal article" date="2019" name="Emerg. Microbes Infect.">
        <title>Comprehensive subspecies identification of 175 nontuberculous mycobacteria species based on 7547 genomic profiles.</title>
        <authorList>
            <person name="Matsumoto Y."/>
            <person name="Kinjo T."/>
            <person name="Motooka D."/>
            <person name="Nabeya D."/>
            <person name="Jung N."/>
            <person name="Uechi K."/>
            <person name="Horii T."/>
            <person name="Iida T."/>
            <person name="Fujita J."/>
            <person name="Nakamura S."/>
        </authorList>
    </citation>
    <scope>NUCLEOTIDE SEQUENCE [LARGE SCALE GENOMIC DNA]</scope>
    <source>
        <strain evidence="5 6">JCM 18113</strain>
    </source>
</reference>
<dbReference type="InterPro" id="IPR050204">
    <property type="entry name" value="AraC_XylS_family_regulators"/>
</dbReference>
<dbReference type="PROSITE" id="PS01124">
    <property type="entry name" value="HTH_ARAC_FAMILY_2"/>
    <property type="match status" value="1"/>
</dbReference>